<dbReference type="Proteomes" id="UP000292627">
    <property type="component" value="Unassembled WGS sequence"/>
</dbReference>
<evidence type="ECO:0000313" key="3">
    <source>
        <dbReference type="EMBL" id="TAA31834.1"/>
    </source>
</evidence>
<reference evidence="1" key="2">
    <citation type="submission" date="2023-07" db="EMBL/GenBank/DDBJ databases">
        <title>Functional and genomic diversity of the sorghum phyllosphere microbiome.</title>
        <authorList>
            <person name="Shade A."/>
        </authorList>
    </citation>
    <scope>NUCLEOTIDE SEQUENCE</scope>
    <source>
        <strain evidence="1">SORGH_AS_0908</strain>
    </source>
</reference>
<protein>
    <submittedName>
        <fullName evidence="2">EcsC family protein</fullName>
    </submittedName>
</protein>
<organism evidence="2 5">
    <name type="scientific">Pseudoxanthomonas winnipegensis</name>
    <dbReference type="NCBI Taxonomy" id="2480810"/>
    <lineage>
        <taxon>Bacteria</taxon>
        <taxon>Pseudomonadati</taxon>
        <taxon>Pseudomonadota</taxon>
        <taxon>Gammaproteobacteria</taxon>
        <taxon>Lysobacterales</taxon>
        <taxon>Lysobacteraceae</taxon>
        <taxon>Pseudoxanthomonas</taxon>
    </lineage>
</organism>
<dbReference type="EMBL" id="SHMF01000006">
    <property type="protein sequence ID" value="TAA31834.1"/>
    <property type="molecule type" value="Genomic_DNA"/>
</dbReference>
<dbReference type="OrthoDB" id="1238772at2"/>
<dbReference type="RefSeq" id="WP_130524947.1">
    <property type="nucleotide sequence ID" value="NZ_CAWZZE010000005.1"/>
</dbReference>
<sequence>MARAQPLVGELIPAGQAGTLGPHELEQLRQAVRRLEHPSFGARVANLVGAPVERLVGFLPRRAHALIAAATRKAIGAALRLSLTTLDTRVPAEGARKSSDWWHLGATSATGAFGGAFGLTALAIELPLTTTIMLRSIADIARSEGADLNDPAVRLECVRVLAMGGPSSADDAAEVGYYAAREAMSRMVADAATHVARHGLQKEGAPVLVGLVKAIAERYSIQVSEKAAAQWMPVLGALGGATVNAVFTDHFQSMARGHFVVRRLERLHGPETVRVAYEALARLMEE</sequence>
<comment type="caution">
    <text evidence="2">The sequence shown here is derived from an EMBL/GenBank/DDBJ whole genome shotgun (WGS) entry which is preliminary data.</text>
</comment>
<evidence type="ECO:0000313" key="5">
    <source>
        <dbReference type="Proteomes" id="UP000292627"/>
    </source>
</evidence>
<accession>A0A4Q8LMI5</accession>
<dbReference type="PANTHER" id="PTHR41260">
    <property type="entry name" value="PROTEIN ECSC"/>
    <property type="match status" value="1"/>
</dbReference>
<dbReference type="PANTHER" id="PTHR41260:SF1">
    <property type="entry name" value="PROTEIN ECSC"/>
    <property type="match status" value="1"/>
</dbReference>
<dbReference type="EMBL" id="JAUTBB010000001">
    <property type="protein sequence ID" value="MDQ1118231.1"/>
    <property type="molecule type" value="Genomic_DNA"/>
</dbReference>
<evidence type="ECO:0000313" key="4">
    <source>
        <dbReference type="Proteomes" id="UP000292087"/>
    </source>
</evidence>
<proteinExistence type="predicted"/>
<dbReference type="EMBL" id="SHMC01000002">
    <property type="protein sequence ID" value="TAA27085.1"/>
    <property type="molecule type" value="Genomic_DNA"/>
</dbReference>
<name>A0A4Q8LER7_9GAMM</name>
<dbReference type="AlphaFoldDB" id="A0A4Q8LER7"/>
<dbReference type="Pfam" id="PF12787">
    <property type="entry name" value="EcsC"/>
    <property type="match status" value="1"/>
</dbReference>
<evidence type="ECO:0000313" key="1">
    <source>
        <dbReference type="EMBL" id="MDQ1118231.1"/>
    </source>
</evidence>
<evidence type="ECO:0000313" key="2">
    <source>
        <dbReference type="EMBL" id="TAA27085.1"/>
    </source>
</evidence>
<accession>A0A4Q8LER7</accession>
<dbReference type="Proteomes" id="UP001234354">
    <property type="component" value="Unassembled WGS sequence"/>
</dbReference>
<gene>
    <name evidence="3" type="ORF">EA656_18595</name>
    <name evidence="2" type="ORF">EA660_07765</name>
    <name evidence="1" type="ORF">QE383_000539</name>
</gene>
<reference evidence="4 5" key="1">
    <citation type="submission" date="2019-02" db="EMBL/GenBank/DDBJ databases">
        <title>WGS of Pseudoxanthomonas species novum from clinical isolates.</title>
        <authorList>
            <person name="Bernier A.-M."/>
            <person name="Bernard K."/>
            <person name="Vachon A."/>
        </authorList>
    </citation>
    <scope>NUCLEOTIDE SEQUENCE [LARGE SCALE GENOMIC DNA]</scope>
    <source>
        <strain evidence="3 4">NML140781</strain>
        <strain evidence="2 5">NML171200</strain>
    </source>
</reference>
<dbReference type="Proteomes" id="UP000292087">
    <property type="component" value="Unassembled WGS sequence"/>
</dbReference>
<dbReference type="InterPro" id="IPR024787">
    <property type="entry name" value="EcsC"/>
</dbReference>